<protein>
    <recommendedName>
        <fullName evidence="3">Craniofacial development protein 2-like</fullName>
    </recommendedName>
</protein>
<dbReference type="InterPro" id="IPR027124">
    <property type="entry name" value="Swc5/CFDP1/2"/>
</dbReference>
<gene>
    <name evidence="1" type="ORF">C0J50_5445</name>
</gene>
<name>A0AAD5FC24_SILAS</name>
<organism evidence="1 2">
    <name type="scientific">Silurus asotus</name>
    <name type="common">Amur catfish</name>
    <name type="synonym">Parasilurus asotus</name>
    <dbReference type="NCBI Taxonomy" id="30991"/>
    <lineage>
        <taxon>Eukaryota</taxon>
        <taxon>Metazoa</taxon>
        <taxon>Chordata</taxon>
        <taxon>Craniata</taxon>
        <taxon>Vertebrata</taxon>
        <taxon>Euteleostomi</taxon>
        <taxon>Actinopterygii</taxon>
        <taxon>Neopterygii</taxon>
        <taxon>Teleostei</taxon>
        <taxon>Ostariophysi</taxon>
        <taxon>Siluriformes</taxon>
        <taxon>Siluridae</taxon>
        <taxon>Silurus</taxon>
    </lineage>
</organism>
<evidence type="ECO:0008006" key="3">
    <source>
        <dbReference type="Google" id="ProtNLM"/>
    </source>
</evidence>
<accession>A0AAD5FC24</accession>
<dbReference type="Gene3D" id="3.60.10.10">
    <property type="entry name" value="Endonuclease/exonuclease/phosphatase"/>
    <property type="match status" value="1"/>
</dbReference>
<dbReference type="EMBL" id="MU574732">
    <property type="protein sequence ID" value="KAI5610092.1"/>
    <property type="molecule type" value="Genomic_DNA"/>
</dbReference>
<dbReference type="Proteomes" id="UP001205998">
    <property type="component" value="Unassembled WGS sequence"/>
</dbReference>
<dbReference type="PANTHER" id="PTHR23227">
    <property type="entry name" value="BUCENTAUR RELATED"/>
    <property type="match status" value="1"/>
</dbReference>
<dbReference type="InterPro" id="IPR036691">
    <property type="entry name" value="Endo/exonu/phosph_ase_sf"/>
</dbReference>
<evidence type="ECO:0000313" key="1">
    <source>
        <dbReference type="EMBL" id="KAI5610092.1"/>
    </source>
</evidence>
<dbReference type="AlphaFoldDB" id="A0AAD5FC24"/>
<comment type="caution">
    <text evidence="1">The sequence shown here is derived from an EMBL/GenBank/DDBJ whole genome shotgun (WGS) entry which is preliminary data.</text>
</comment>
<evidence type="ECO:0000313" key="2">
    <source>
        <dbReference type="Proteomes" id="UP001205998"/>
    </source>
</evidence>
<sequence length="247" mass="28873">MEEKEKFWSVLDEVVEGVPRNERLVIGVDFNGHVGEGNRGDEKVMGRYGLKEKNLEGRVVVDFAKMRMKMAVVNTYFKKKEDHRVTYKSRGRCTQVDYVLCRKCNLKEIGDCKVLAEDSVARQHQMVVCKIVLEVKRKRRRVRTERIIRWWKLNEEDYSVRSREEVSQGLGGGEDVLDDWATTAEVMRETATSVLGVTSGNRQEDKETWWWKEEVQDSIKRKSWQNRIGINRVIRKVSRSASRCGSR</sequence>
<reference evidence="1" key="1">
    <citation type="submission" date="2018-07" db="EMBL/GenBank/DDBJ databases">
        <title>Comparative genomics of catfishes provides insights into carnivory and benthic adaptation.</title>
        <authorList>
            <person name="Zhang Y."/>
            <person name="Wang D."/>
            <person name="Peng Z."/>
            <person name="Zheng S."/>
            <person name="Shao F."/>
            <person name="Tao W."/>
        </authorList>
    </citation>
    <scope>NUCLEOTIDE SEQUENCE</scope>
    <source>
        <strain evidence="1">Chongqing</strain>
    </source>
</reference>
<dbReference type="PANTHER" id="PTHR23227:SF83">
    <property type="entry name" value="ENDONUCLEASE_EXONUCLEASE_PHOSPHATASE DOMAIN-CONTAINING PROTEIN"/>
    <property type="match status" value="1"/>
</dbReference>
<proteinExistence type="predicted"/>
<keyword evidence="2" id="KW-1185">Reference proteome</keyword>